<keyword evidence="1" id="KW-0472">Membrane</keyword>
<feature type="transmembrane region" description="Helical" evidence="1">
    <location>
        <begin position="214"/>
        <end position="237"/>
    </location>
</feature>
<feature type="transmembrane region" description="Helical" evidence="1">
    <location>
        <begin position="321"/>
        <end position="339"/>
    </location>
</feature>
<evidence type="ECO:0000313" key="2">
    <source>
        <dbReference type="EMBL" id="ERS99965.1"/>
    </source>
</evidence>
<accession>U7PZS9</accession>
<feature type="transmembrane region" description="Helical" evidence="1">
    <location>
        <begin position="294"/>
        <end position="314"/>
    </location>
</feature>
<proteinExistence type="predicted"/>
<keyword evidence="3" id="KW-1185">Reference proteome</keyword>
<sequence>MPPSALPALFNTSQTSYRGSQTPSTLIFPAATPTSSPALAPRQESRRSLLTPDPAFAQQPFNNNGYYYRENAVAEPPRKMFSFVETKWAKAFALTVLLQAIICLAFEAYLFAEFESNVIQTKDNSQNNSFYRSIPTFLTLFIFAFLYELVLVWDALRMKNTIQVIGICIANLAFLIYTAIQTDQINLAINSLAAIGAINPDIGSVALMARVRPFLIAIPIIIGVATIVMGFIAWKLYREFAWDILKQIGADYRMKKRFLAYQIYIALLKFDFFFFLGFTVQFLVIVTGKTDVEFALTAAAIPITIAILLMAAFFTRHEIKIGMAISIVLYMCGLAWFFFKLVRIYEAGYKHNYTAVQKSLTAFAVLTILLIVLTITNAFVCMRNFGSGLKAHILKRSDGEEKTAQYDVNSIGLNDMKAPLPSRMTID</sequence>
<name>U7PZS9_SPOS1</name>
<dbReference type="GO" id="GO:0005794">
    <property type="term" value="C:Golgi apparatus"/>
    <property type="evidence" value="ECO:0007669"/>
    <property type="project" value="TreeGrafter"/>
</dbReference>
<protein>
    <submittedName>
        <fullName evidence="2">Uncharacterized protein</fullName>
    </submittedName>
</protein>
<feature type="transmembrane region" description="Helical" evidence="1">
    <location>
        <begin position="162"/>
        <end position="180"/>
    </location>
</feature>
<evidence type="ECO:0000256" key="1">
    <source>
        <dbReference type="SAM" id="Phobius"/>
    </source>
</evidence>
<dbReference type="InterPro" id="IPR040410">
    <property type="entry name" value="UPF0658_Golgi"/>
</dbReference>
<dbReference type="HOGENOM" id="CLU_029564_3_0_1"/>
<dbReference type="EMBL" id="KI440844">
    <property type="protein sequence ID" value="ERS99965.1"/>
    <property type="molecule type" value="Genomic_DNA"/>
</dbReference>
<dbReference type="PANTHER" id="PTHR34391">
    <property type="entry name" value="UPF0658 GOLGI APPARATUS MEMBRANE PROTEIN C1952.10C-RELATED"/>
    <property type="match status" value="1"/>
</dbReference>
<keyword evidence="1" id="KW-0812">Transmembrane</keyword>
<organism evidence="2 3">
    <name type="scientific">Sporothrix schenckii (strain ATCC 58251 / de Perez 2211183)</name>
    <name type="common">Rose-picker's disease fungus</name>
    <dbReference type="NCBI Taxonomy" id="1391915"/>
    <lineage>
        <taxon>Eukaryota</taxon>
        <taxon>Fungi</taxon>
        <taxon>Dikarya</taxon>
        <taxon>Ascomycota</taxon>
        <taxon>Pezizomycotina</taxon>
        <taxon>Sordariomycetes</taxon>
        <taxon>Sordariomycetidae</taxon>
        <taxon>Ophiostomatales</taxon>
        <taxon>Ophiostomataceae</taxon>
        <taxon>Sporothrix</taxon>
    </lineage>
</organism>
<feature type="transmembrane region" description="Helical" evidence="1">
    <location>
        <begin position="130"/>
        <end position="150"/>
    </location>
</feature>
<feature type="transmembrane region" description="Helical" evidence="1">
    <location>
        <begin position="258"/>
        <end position="288"/>
    </location>
</feature>
<feature type="transmembrane region" description="Helical" evidence="1">
    <location>
        <begin position="88"/>
        <end position="110"/>
    </location>
</feature>
<feature type="transmembrane region" description="Helical" evidence="1">
    <location>
        <begin position="359"/>
        <end position="380"/>
    </location>
</feature>
<dbReference type="OrthoDB" id="2448307at2759"/>
<dbReference type="eggNOG" id="ENOG502RY0B">
    <property type="taxonomic scope" value="Eukaryota"/>
</dbReference>
<evidence type="ECO:0000313" key="3">
    <source>
        <dbReference type="Proteomes" id="UP000018087"/>
    </source>
</evidence>
<reference evidence="3" key="1">
    <citation type="journal article" date="2014" name="Genome Announc.">
        <title>Genome sequence of the pathogenic fungus Sporothrix schenckii (ATCC 58251).</title>
        <authorList>
            <person name="Cuomo C.A."/>
            <person name="Rodriguez-Del Valle N."/>
            <person name="Perez-Sanchez L."/>
            <person name="Abouelleil A."/>
            <person name="Goldberg J."/>
            <person name="Young S."/>
            <person name="Zeng Q."/>
            <person name="Birren B.W."/>
        </authorList>
    </citation>
    <scope>NUCLEOTIDE SEQUENCE [LARGE SCALE GENOMIC DNA]</scope>
    <source>
        <strain evidence="3">ATCC 58251 / de Perez 2211183</strain>
    </source>
</reference>
<dbReference type="Proteomes" id="UP000018087">
    <property type="component" value="Unassembled WGS sequence"/>
</dbReference>
<keyword evidence="1" id="KW-1133">Transmembrane helix</keyword>
<dbReference type="PANTHER" id="PTHR34391:SF1">
    <property type="entry name" value="UPF0658 GOLGI APPARATUS MEMBRANE PROTEIN C1952.10C-RELATED"/>
    <property type="match status" value="1"/>
</dbReference>
<gene>
    <name evidence="2" type="ORF">HMPREF1624_03334</name>
</gene>
<dbReference type="AlphaFoldDB" id="U7PZS9"/>